<protein>
    <recommendedName>
        <fullName evidence="3">Ribosome maturation factor RimP</fullName>
    </recommendedName>
</protein>
<gene>
    <name evidence="3" type="primary">rimP</name>
    <name evidence="6" type="ORF">JGI24_01024</name>
    <name evidence="5" type="ORF">JGI25_00772</name>
</gene>
<evidence type="ECO:0000313" key="5">
    <source>
        <dbReference type="EMBL" id="CUT00683.1"/>
    </source>
</evidence>
<comment type="function">
    <text evidence="3">Required for maturation of 30S ribosomal subunits.</text>
</comment>
<dbReference type="SUPFAM" id="SSF74942">
    <property type="entry name" value="YhbC-like, C-terminal domain"/>
    <property type="match status" value="1"/>
</dbReference>
<dbReference type="Proteomes" id="UP000243105">
    <property type="component" value="Unassembled WGS sequence"/>
</dbReference>
<evidence type="ECO:0000313" key="6">
    <source>
        <dbReference type="EMBL" id="CUT01905.1"/>
    </source>
</evidence>
<dbReference type="GO" id="GO:0005829">
    <property type="term" value="C:cytosol"/>
    <property type="evidence" value="ECO:0007669"/>
    <property type="project" value="TreeGrafter"/>
</dbReference>
<dbReference type="GO" id="GO:0006412">
    <property type="term" value="P:translation"/>
    <property type="evidence" value="ECO:0007669"/>
    <property type="project" value="TreeGrafter"/>
</dbReference>
<dbReference type="InterPro" id="IPR035956">
    <property type="entry name" value="RimP_N_sf"/>
</dbReference>
<evidence type="ECO:0000313" key="7">
    <source>
        <dbReference type="Proteomes" id="UP000243065"/>
    </source>
</evidence>
<dbReference type="OrthoDB" id="9789702at2"/>
<evidence type="ECO:0000313" key="8">
    <source>
        <dbReference type="Proteomes" id="UP000243105"/>
    </source>
</evidence>
<evidence type="ECO:0000259" key="4">
    <source>
        <dbReference type="Pfam" id="PF02576"/>
    </source>
</evidence>
<dbReference type="EMBL" id="CZVU01000042">
    <property type="protein sequence ID" value="CUT01905.1"/>
    <property type="molecule type" value="Genomic_DNA"/>
</dbReference>
<keyword evidence="7" id="KW-1185">Reference proteome</keyword>
<dbReference type="AlphaFoldDB" id="A0A656D997"/>
<dbReference type="FunFam" id="3.30.300.70:FF:000001">
    <property type="entry name" value="Ribosome maturation factor RimP"/>
    <property type="match status" value="1"/>
</dbReference>
<dbReference type="InterPro" id="IPR028989">
    <property type="entry name" value="RimP_N"/>
</dbReference>
<dbReference type="Proteomes" id="UP000243065">
    <property type="component" value="Unassembled WGS sequence"/>
</dbReference>
<dbReference type="Gene3D" id="3.30.300.70">
    <property type="entry name" value="RimP-like superfamily, N-terminal"/>
    <property type="match status" value="1"/>
</dbReference>
<dbReference type="SUPFAM" id="SSF75420">
    <property type="entry name" value="YhbC-like, N-terminal domain"/>
    <property type="match status" value="1"/>
</dbReference>
<organism evidence="6 7">
    <name type="scientific">Kryptobacter tengchongensis</name>
    <dbReference type="NCBI Taxonomy" id="1643429"/>
    <lineage>
        <taxon>Bacteria</taxon>
        <taxon>Pseudomonadati</taxon>
        <taxon>Candidatus Kryptoniota</taxon>
        <taxon>Candidatus Kryptobacter</taxon>
    </lineage>
</organism>
<comment type="similarity">
    <text evidence="3">Belongs to the RimP family.</text>
</comment>
<name>A0A656D997_KRYT1</name>
<evidence type="ECO:0000256" key="2">
    <source>
        <dbReference type="ARBA" id="ARBA00022517"/>
    </source>
</evidence>
<comment type="subcellular location">
    <subcellularLocation>
        <location evidence="3">Cytoplasm</location>
    </subcellularLocation>
</comment>
<keyword evidence="1 3" id="KW-0963">Cytoplasm</keyword>
<dbReference type="InterPro" id="IPR036847">
    <property type="entry name" value="RimP_C_sf"/>
</dbReference>
<dbReference type="GO" id="GO:0000028">
    <property type="term" value="P:ribosomal small subunit assembly"/>
    <property type="evidence" value="ECO:0007669"/>
    <property type="project" value="TreeGrafter"/>
</dbReference>
<dbReference type="InterPro" id="IPR003728">
    <property type="entry name" value="Ribosome_maturation_RimP"/>
</dbReference>
<feature type="domain" description="Ribosome maturation factor RimP N-terminal" evidence="4">
    <location>
        <begin position="14"/>
        <end position="85"/>
    </location>
</feature>
<dbReference type="RefSeq" id="WP_072150421.1">
    <property type="nucleotide sequence ID" value="NZ_CZVH01000039.1"/>
</dbReference>
<proteinExistence type="inferred from homology"/>
<dbReference type="HAMAP" id="MF_01077">
    <property type="entry name" value="RimP"/>
    <property type="match status" value="1"/>
</dbReference>
<reference evidence="7 8" key="1">
    <citation type="submission" date="2015-11" db="EMBL/GenBank/DDBJ databases">
        <authorList>
            <person name="Varghese N."/>
        </authorList>
    </citation>
    <scope>NUCLEOTIDE SEQUENCE [LARGE SCALE GENOMIC DNA]</scope>
    <source>
        <strain evidence="6 7">JGI-24</strain>
        <strain evidence="5 8">JGI-25</strain>
    </source>
</reference>
<evidence type="ECO:0000256" key="1">
    <source>
        <dbReference type="ARBA" id="ARBA00022490"/>
    </source>
</evidence>
<dbReference type="PANTHER" id="PTHR33867:SF1">
    <property type="entry name" value="RIBOSOME MATURATION FACTOR RIMP"/>
    <property type="match status" value="1"/>
</dbReference>
<dbReference type="Pfam" id="PF02576">
    <property type="entry name" value="RimP_N"/>
    <property type="match status" value="1"/>
</dbReference>
<sequence>MINIEEIKSKLREIITPIVESSGAYLVDINLKGFGKKLTLEVFVDTDDGITVKKCEEISRRISDALDFHDLIPVSYRLEVSSPGVGNPFKVKRQYFTNIGRFVRVKYVDELSGQVREVLGQLIMAGDETIEIKIENDENLLVLKYNQIIEAKTEIVW</sequence>
<evidence type="ECO:0000256" key="3">
    <source>
        <dbReference type="HAMAP-Rule" id="MF_01077"/>
    </source>
</evidence>
<accession>A0A656D997</accession>
<keyword evidence="2 3" id="KW-0690">Ribosome biogenesis</keyword>
<dbReference type="EMBL" id="CZVV01000041">
    <property type="protein sequence ID" value="CUT00683.1"/>
    <property type="molecule type" value="Genomic_DNA"/>
</dbReference>
<dbReference type="PANTHER" id="PTHR33867">
    <property type="entry name" value="RIBOSOME MATURATION FACTOR RIMP"/>
    <property type="match status" value="1"/>
</dbReference>